<evidence type="ECO:0000256" key="8">
    <source>
        <dbReference type="PIRSR" id="PIRSR605493-1"/>
    </source>
</evidence>
<evidence type="ECO:0000256" key="4">
    <source>
        <dbReference type="ARBA" id="ARBA00022723"/>
    </source>
</evidence>
<comment type="subunit">
    <text evidence="3 9">Homotrimer.</text>
</comment>
<comment type="function">
    <text evidence="6 9">Catalyzes the aldol cleavage of 4-hydroxy-4-methyl-2-oxoglutarate (HMG) into 2 molecules of pyruvate. Also contains a secondary oxaloacetate (OAA) decarboxylase activity due to the common pyruvate enolate transition state formed following C-C bond cleavage in the retro-aldol and decarboxylation reactions.</text>
</comment>
<evidence type="ECO:0000256" key="6">
    <source>
        <dbReference type="ARBA" id="ARBA00025046"/>
    </source>
</evidence>
<dbReference type="GO" id="GO:0008948">
    <property type="term" value="F:oxaloacetate decarboxylase activity"/>
    <property type="evidence" value="ECO:0007669"/>
    <property type="project" value="UniProtKB-EC"/>
</dbReference>
<evidence type="ECO:0000256" key="5">
    <source>
        <dbReference type="ARBA" id="ARBA00023239"/>
    </source>
</evidence>
<accession>A0A0M9AG85</accession>
<feature type="binding site" evidence="8">
    <location>
        <position position="96"/>
    </location>
    <ligand>
        <name>substrate</name>
    </ligand>
</feature>
<evidence type="ECO:0000256" key="3">
    <source>
        <dbReference type="ARBA" id="ARBA00011233"/>
    </source>
</evidence>
<dbReference type="PANTHER" id="PTHR33254:SF4">
    <property type="entry name" value="4-HYDROXY-4-METHYL-2-OXOGLUTARATE ALDOLASE 3-RELATED"/>
    <property type="match status" value="1"/>
</dbReference>
<comment type="cofactor">
    <cofactor evidence="8">
        <name>Mg(2+)</name>
        <dbReference type="ChEBI" id="CHEBI:18420"/>
    </cofactor>
</comment>
<dbReference type="CDD" id="cd16841">
    <property type="entry name" value="RraA_family"/>
    <property type="match status" value="1"/>
</dbReference>
<evidence type="ECO:0000256" key="7">
    <source>
        <dbReference type="ARBA" id="ARBA00047973"/>
    </source>
</evidence>
<gene>
    <name evidence="10" type="ORF">BVI061214_01258</name>
</gene>
<evidence type="ECO:0000256" key="9">
    <source>
        <dbReference type="RuleBase" id="RU004338"/>
    </source>
</evidence>
<comment type="similarity">
    <text evidence="2 9">Belongs to the class II aldolase/RraA-like family.</text>
</comment>
<keyword evidence="8" id="KW-0460">Magnesium</keyword>
<proteinExistence type="inferred from homology"/>
<comment type="catalytic activity">
    <reaction evidence="7 9">
        <text>oxaloacetate + H(+) = pyruvate + CO2</text>
        <dbReference type="Rhea" id="RHEA:15641"/>
        <dbReference type="ChEBI" id="CHEBI:15361"/>
        <dbReference type="ChEBI" id="CHEBI:15378"/>
        <dbReference type="ChEBI" id="CHEBI:16452"/>
        <dbReference type="ChEBI" id="CHEBI:16526"/>
        <dbReference type="EC" id="4.1.1.112"/>
    </reaction>
</comment>
<evidence type="ECO:0000313" key="10">
    <source>
        <dbReference type="EMBL" id="KOX90071.1"/>
    </source>
</evidence>
<dbReference type="EMBL" id="LHCI01000106">
    <property type="protein sequence ID" value="KOX90071.1"/>
    <property type="molecule type" value="Genomic_DNA"/>
</dbReference>
<organism evidence="10 11">
    <name type="scientific">Thermus aquaticus</name>
    <dbReference type="NCBI Taxonomy" id="271"/>
    <lineage>
        <taxon>Bacteria</taxon>
        <taxon>Thermotogati</taxon>
        <taxon>Deinococcota</taxon>
        <taxon>Deinococci</taxon>
        <taxon>Thermales</taxon>
        <taxon>Thermaceae</taxon>
        <taxon>Thermus</taxon>
    </lineage>
</organism>
<dbReference type="Gene3D" id="3.50.30.40">
    <property type="entry name" value="Ribonuclease E inhibitor RraA/RraA-like"/>
    <property type="match status" value="1"/>
</dbReference>
<reference evidence="10 11" key="1">
    <citation type="submission" date="2015-07" db="EMBL/GenBank/DDBJ databases">
        <authorList>
            <person name="Noorani M."/>
        </authorList>
    </citation>
    <scope>NUCLEOTIDE SEQUENCE [LARGE SCALE GENOMIC DNA]</scope>
    <source>
        <strain evidence="11">ATCC 25104 / DSM 625 / JCM 10724 / NBRC 103206 / NCIMB 11243 / YT-1</strain>
    </source>
</reference>
<dbReference type="NCBIfam" id="NF006875">
    <property type="entry name" value="PRK09372.1"/>
    <property type="match status" value="1"/>
</dbReference>
<name>A0A0M9AG85_THEAQ</name>
<dbReference type="InterPro" id="IPR010203">
    <property type="entry name" value="RraA"/>
</dbReference>
<dbReference type="GO" id="GO:0008428">
    <property type="term" value="F:ribonuclease inhibitor activity"/>
    <property type="evidence" value="ECO:0007669"/>
    <property type="project" value="InterPro"/>
</dbReference>
<dbReference type="GO" id="GO:0047443">
    <property type="term" value="F:4-hydroxy-4-methyl-2-oxoglutarate aldolase activity"/>
    <property type="evidence" value="ECO:0007669"/>
    <property type="project" value="UniProtKB-EC"/>
</dbReference>
<dbReference type="InterPro" id="IPR005493">
    <property type="entry name" value="RraA/RraA-like"/>
</dbReference>
<sequence>MELSTADLMDLYPKALLLRPIFRDFGGKRRFFGRVRTLRVFEDNALVRKVLEEDGRGQVLVVDGGGSLRSALLGGNLARLALERDWSGVVVHGAVRDAEELKGLPLGVKALAAVPRKSAKEGRGLVDVPVAFAGARILPSWFLVADEDGVLLLPEPPSGGQSGG</sequence>
<dbReference type="EC" id="4.1.1.112" evidence="9"/>
<dbReference type="NCBIfam" id="TIGR01935">
    <property type="entry name" value="NOT-MenG"/>
    <property type="match status" value="1"/>
</dbReference>
<dbReference type="Proteomes" id="UP000037685">
    <property type="component" value="Unassembled WGS sequence"/>
</dbReference>
<protein>
    <recommendedName>
        <fullName evidence="9">4-hydroxy-4-methyl-2-oxoglutarate aldolase</fullName>
        <shortName evidence="9">HMG aldolase</shortName>
        <ecNumber evidence="9">4.1.1.112</ecNumber>
        <ecNumber evidence="9">4.1.3.17</ecNumber>
    </recommendedName>
    <alternativeName>
        <fullName evidence="9">Oxaloacetate decarboxylase</fullName>
    </alternativeName>
</protein>
<feature type="binding site" evidence="8">
    <location>
        <begin position="74"/>
        <end position="77"/>
    </location>
    <ligand>
        <name>substrate</name>
    </ligand>
</feature>
<keyword evidence="5 9" id="KW-0456">Lyase</keyword>
<comment type="catalytic activity">
    <reaction evidence="1 9">
        <text>4-hydroxy-4-methyl-2-oxoglutarate = 2 pyruvate</text>
        <dbReference type="Rhea" id="RHEA:22748"/>
        <dbReference type="ChEBI" id="CHEBI:15361"/>
        <dbReference type="ChEBI" id="CHEBI:58276"/>
        <dbReference type="EC" id="4.1.3.17"/>
    </reaction>
</comment>
<dbReference type="PANTHER" id="PTHR33254">
    <property type="entry name" value="4-HYDROXY-4-METHYL-2-OXOGLUTARATE ALDOLASE 3-RELATED"/>
    <property type="match status" value="1"/>
</dbReference>
<evidence type="ECO:0000256" key="1">
    <source>
        <dbReference type="ARBA" id="ARBA00001342"/>
    </source>
</evidence>
<dbReference type="SUPFAM" id="SSF89562">
    <property type="entry name" value="RraA-like"/>
    <property type="match status" value="1"/>
</dbReference>
<dbReference type="RefSeq" id="WP_053768604.1">
    <property type="nucleotide sequence ID" value="NZ_LHCI01000106.1"/>
</dbReference>
<dbReference type="AlphaFoldDB" id="A0A0M9AG85"/>
<dbReference type="EC" id="4.1.3.17" evidence="9"/>
<dbReference type="Pfam" id="PF03737">
    <property type="entry name" value="RraA-like"/>
    <property type="match status" value="1"/>
</dbReference>
<dbReference type="GO" id="GO:0051252">
    <property type="term" value="P:regulation of RNA metabolic process"/>
    <property type="evidence" value="ECO:0007669"/>
    <property type="project" value="InterPro"/>
</dbReference>
<comment type="cofactor">
    <cofactor evidence="9">
        <name>a divalent metal cation</name>
        <dbReference type="ChEBI" id="CHEBI:60240"/>
    </cofactor>
</comment>
<keyword evidence="4 8" id="KW-0479">Metal-binding</keyword>
<evidence type="ECO:0000313" key="11">
    <source>
        <dbReference type="Proteomes" id="UP000037685"/>
    </source>
</evidence>
<feature type="binding site" evidence="8">
    <location>
        <position position="97"/>
    </location>
    <ligand>
        <name>Mg(2+)</name>
        <dbReference type="ChEBI" id="CHEBI:18420"/>
    </ligand>
</feature>
<dbReference type="InterPro" id="IPR036704">
    <property type="entry name" value="RraA/RraA-like_sf"/>
</dbReference>
<comment type="caution">
    <text evidence="10">The sequence shown here is derived from an EMBL/GenBank/DDBJ whole genome shotgun (WGS) entry which is preliminary data.</text>
</comment>
<dbReference type="GO" id="GO:0046872">
    <property type="term" value="F:metal ion binding"/>
    <property type="evidence" value="ECO:0007669"/>
    <property type="project" value="UniProtKB-KW"/>
</dbReference>
<evidence type="ECO:0000256" key="2">
    <source>
        <dbReference type="ARBA" id="ARBA00008621"/>
    </source>
</evidence>